<dbReference type="InterPro" id="IPR004529">
    <property type="entry name" value="Phe-tRNA-synth_IIc_asu"/>
</dbReference>
<evidence type="ECO:0000256" key="12">
    <source>
        <dbReference type="ARBA" id="ARBA00049255"/>
    </source>
</evidence>
<evidence type="ECO:0000256" key="2">
    <source>
        <dbReference type="ARBA" id="ARBA00010207"/>
    </source>
</evidence>
<dbReference type="GO" id="GO:0006432">
    <property type="term" value="P:phenylalanyl-tRNA aminoacylation"/>
    <property type="evidence" value="ECO:0007669"/>
    <property type="project" value="UniProtKB-UniRule"/>
</dbReference>
<keyword evidence="9 13" id="KW-0460">Magnesium</keyword>
<dbReference type="Pfam" id="PF02912">
    <property type="entry name" value="Phe_tRNA-synt_N"/>
    <property type="match status" value="1"/>
</dbReference>
<evidence type="ECO:0000256" key="13">
    <source>
        <dbReference type="HAMAP-Rule" id="MF_00281"/>
    </source>
</evidence>
<dbReference type="GO" id="GO:0000049">
    <property type="term" value="F:tRNA binding"/>
    <property type="evidence" value="ECO:0007669"/>
    <property type="project" value="InterPro"/>
</dbReference>
<keyword evidence="5 13" id="KW-0436">Ligase</keyword>
<comment type="catalytic activity">
    <reaction evidence="12 13">
        <text>tRNA(Phe) + L-phenylalanine + ATP = L-phenylalanyl-tRNA(Phe) + AMP + diphosphate + H(+)</text>
        <dbReference type="Rhea" id="RHEA:19413"/>
        <dbReference type="Rhea" id="RHEA-COMP:9668"/>
        <dbReference type="Rhea" id="RHEA-COMP:9699"/>
        <dbReference type="ChEBI" id="CHEBI:15378"/>
        <dbReference type="ChEBI" id="CHEBI:30616"/>
        <dbReference type="ChEBI" id="CHEBI:33019"/>
        <dbReference type="ChEBI" id="CHEBI:58095"/>
        <dbReference type="ChEBI" id="CHEBI:78442"/>
        <dbReference type="ChEBI" id="CHEBI:78531"/>
        <dbReference type="ChEBI" id="CHEBI:456215"/>
        <dbReference type="EC" id="6.1.1.20"/>
    </reaction>
</comment>
<dbReference type="InterPro" id="IPR045864">
    <property type="entry name" value="aa-tRNA-synth_II/BPL/LPL"/>
</dbReference>
<dbReference type="HAMAP" id="MF_00281">
    <property type="entry name" value="Phe_tRNA_synth_alpha1"/>
    <property type="match status" value="1"/>
</dbReference>
<dbReference type="InterPro" id="IPR022911">
    <property type="entry name" value="Phe_tRNA_ligase_alpha1_bac"/>
</dbReference>
<organism evidence="16 17">
    <name type="scientific">Candidatus Roizmanbacteria bacterium RIFCSPLOWO2_01_FULL_38_12</name>
    <dbReference type="NCBI Taxonomy" id="1802061"/>
    <lineage>
        <taxon>Bacteria</taxon>
        <taxon>Candidatus Roizmaniibacteriota</taxon>
    </lineage>
</organism>
<keyword evidence="7 13" id="KW-0547">Nucleotide-binding</keyword>
<evidence type="ECO:0000256" key="1">
    <source>
        <dbReference type="ARBA" id="ARBA00004496"/>
    </source>
</evidence>
<evidence type="ECO:0000313" key="17">
    <source>
        <dbReference type="Proteomes" id="UP000177141"/>
    </source>
</evidence>
<comment type="cofactor">
    <cofactor evidence="13">
        <name>Mg(2+)</name>
        <dbReference type="ChEBI" id="CHEBI:18420"/>
    </cofactor>
    <text evidence="13">Binds 2 magnesium ions per tetramer.</text>
</comment>
<dbReference type="Gene3D" id="3.30.930.10">
    <property type="entry name" value="Bira Bifunctional Protein, Domain 2"/>
    <property type="match status" value="1"/>
</dbReference>
<comment type="similarity">
    <text evidence="2 13">Belongs to the class-II aminoacyl-tRNA synthetase family. Phe-tRNA synthetase alpha subunit type 1 subfamily.</text>
</comment>
<evidence type="ECO:0000256" key="11">
    <source>
        <dbReference type="ARBA" id="ARBA00023146"/>
    </source>
</evidence>
<dbReference type="PANTHER" id="PTHR11538">
    <property type="entry name" value="PHENYLALANYL-TRNA SYNTHETASE"/>
    <property type="match status" value="1"/>
</dbReference>
<keyword evidence="8 13" id="KW-0067">ATP-binding</keyword>
<dbReference type="Pfam" id="PF01409">
    <property type="entry name" value="tRNA-synt_2d"/>
    <property type="match status" value="1"/>
</dbReference>
<comment type="subunit">
    <text evidence="3 13">Tetramer of two alpha and two beta subunits.</text>
</comment>
<dbReference type="NCBIfam" id="TIGR00468">
    <property type="entry name" value="pheS"/>
    <property type="match status" value="1"/>
</dbReference>
<name>A0A1F7IV26_9BACT</name>
<evidence type="ECO:0000256" key="3">
    <source>
        <dbReference type="ARBA" id="ARBA00011209"/>
    </source>
</evidence>
<evidence type="ECO:0000256" key="6">
    <source>
        <dbReference type="ARBA" id="ARBA00022723"/>
    </source>
</evidence>
<evidence type="ECO:0000256" key="8">
    <source>
        <dbReference type="ARBA" id="ARBA00022840"/>
    </source>
</evidence>
<dbReference type="STRING" id="1802061.A3A93_04155"/>
<evidence type="ECO:0000256" key="5">
    <source>
        <dbReference type="ARBA" id="ARBA00022598"/>
    </source>
</evidence>
<keyword evidence="10 13" id="KW-0648">Protein biosynthesis</keyword>
<feature type="coiled-coil region" evidence="14">
    <location>
        <begin position="53"/>
        <end position="80"/>
    </location>
</feature>
<dbReference type="InterPro" id="IPR006195">
    <property type="entry name" value="aa-tRNA-synth_II"/>
</dbReference>
<protein>
    <recommendedName>
        <fullName evidence="13">Phenylalanine--tRNA ligase alpha subunit</fullName>
        <ecNumber evidence="13">6.1.1.20</ecNumber>
    </recommendedName>
    <alternativeName>
        <fullName evidence="13">Phenylalanyl-tRNA synthetase alpha subunit</fullName>
        <shortName evidence="13">PheRS</shortName>
    </alternativeName>
</protein>
<evidence type="ECO:0000313" key="16">
    <source>
        <dbReference type="EMBL" id="OGK47197.1"/>
    </source>
</evidence>
<evidence type="ECO:0000256" key="10">
    <source>
        <dbReference type="ARBA" id="ARBA00022917"/>
    </source>
</evidence>
<keyword evidence="6 13" id="KW-0479">Metal-binding</keyword>
<gene>
    <name evidence="13" type="primary">pheS</name>
    <name evidence="16" type="ORF">A3A93_04155</name>
</gene>
<dbReference type="PANTHER" id="PTHR11538:SF41">
    <property type="entry name" value="PHENYLALANINE--TRNA LIGASE, MITOCHONDRIAL"/>
    <property type="match status" value="1"/>
</dbReference>
<dbReference type="Proteomes" id="UP000177141">
    <property type="component" value="Unassembled WGS sequence"/>
</dbReference>
<dbReference type="EMBL" id="MGAL01000035">
    <property type="protein sequence ID" value="OGK47197.1"/>
    <property type="molecule type" value="Genomic_DNA"/>
</dbReference>
<dbReference type="GO" id="GO:0005737">
    <property type="term" value="C:cytoplasm"/>
    <property type="evidence" value="ECO:0007669"/>
    <property type="project" value="UniProtKB-SubCell"/>
</dbReference>
<dbReference type="PROSITE" id="PS50862">
    <property type="entry name" value="AA_TRNA_LIGASE_II"/>
    <property type="match status" value="1"/>
</dbReference>
<evidence type="ECO:0000256" key="4">
    <source>
        <dbReference type="ARBA" id="ARBA00022490"/>
    </source>
</evidence>
<keyword evidence="14" id="KW-0175">Coiled coil</keyword>
<dbReference type="GO" id="GO:0000287">
    <property type="term" value="F:magnesium ion binding"/>
    <property type="evidence" value="ECO:0007669"/>
    <property type="project" value="UniProtKB-UniRule"/>
</dbReference>
<feature type="binding site" evidence="13">
    <location>
        <position position="256"/>
    </location>
    <ligand>
        <name>Mg(2+)</name>
        <dbReference type="ChEBI" id="CHEBI:18420"/>
        <note>shared with beta subunit</note>
    </ligand>
</feature>
<comment type="caution">
    <text evidence="16">The sequence shown here is derived from an EMBL/GenBank/DDBJ whole genome shotgun (WGS) entry which is preliminary data.</text>
</comment>
<dbReference type="CDD" id="cd00496">
    <property type="entry name" value="PheRS_alpha_core"/>
    <property type="match status" value="1"/>
</dbReference>
<accession>A0A1F7IV26</accession>
<keyword evidence="4 13" id="KW-0963">Cytoplasm</keyword>
<evidence type="ECO:0000259" key="15">
    <source>
        <dbReference type="PROSITE" id="PS50862"/>
    </source>
</evidence>
<comment type="subcellular location">
    <subcellularLocation>
        <location evidence="1 13">Cytoplasm</location>
    </subcellularLocation>
</comment>
<dbReference type="InterPro" id="IPR010978">
    <property type="entry name" value="tRNA-bd_arm"/>
</dbReference>
<dbReference type="SUPFAM" id="SSF46589">
    <property type="entry name" value="tRNA-binding arm"/>
    <property type="match status" value="1"/>
</dbReference>
<dbReference type="InterPro" id="IPR004188">
    <property type="entry name" value="Phe-tRNA_ligase_II_N"/>
</dbReference>
<dbReference type="EC" id="6.1.1.20" evidence="13"/>
<dbReference type="SUPFAM" id="SSF55681">
    <property type="entry name" value="Class II aaRS and biotin synthetases"/>
    <property type="match status" value="1"/>
</dbReference>
<feature type="domain" description="Aminoacyl-transfer RNA synthetases class-II family profile" evidence="15">
    <location>
        <begin position="112"/>
        <end position="327"/>
    </location>
</feature>
<evidence type="ECO:0000256" key="9">
    <source>
        <dbReference type="ARBA" id="ARBA00022842"/>
    </source>
</evidence>
<proteinExistence type="inferred from homology"/>
<evidence type="ECO:0000256" key="7">
    <source>
        <dbReference type="ARBA" id="ARBA00022741"/>
    </source>
</evidence>
<dbReference type="GO" id="GO:0004826">
    <property type="term" value="F:phenylalanine-tRNA ligase activity"/>
    <property type="evidence" value="ECO:0007669"/>
    <property type="project" value="UniProtKB-UniRule"/>
</dbReference>
<reference evidence="16 17" key="1">
    <citation type="journal article" date="2016" name="Nat. Commun.">
        <title>Thousands of microbial genomes shed light on interconnected biogeochemical processes in an aquifer system.</title>
        <authorList>
            <person name="Anantharaman K."/>
            <person name="Brown C.T."/>
            <person name="Hug L.A."/>
            <person name="Sharon I."/>
            <person name="Castelle C.J."/>
            <person name="Probst A.J."/>
            <person name="Thomas B.C."/>
            <person name="Singh A."/>
            <person name="Wilkins M.J."/>
            <person name="Karaoz U."/>
            <person name="Brodie E.L."/>
            <person name="Williams K.H."/>
            <person name="Hubbard S.S."/>
            <person name="Banfield J.F."/>
        </authorList>
    </citation>
    <scope>NUCLEOTIDE SEQUENCE [LARGE SCALE GENOMIC DNA]</scope>
</reference>
<dbReference type="GO" id="GO:0005524">
    <property type="term" value="F:ATP binding"/>
    <property type="evidence" value="ECO:0007669"/>
    <property type="project" value="UniProtKB-UniRule"/>
</dbReference>
<dbReference type="InterPro" id="IPR002319">
    <property type="entry name" value="Phenylalanyl-tRNA_Synthase"/>
</dbReference>
<evidence type="ECO:0000256" key="14">
    <source>
        <dbReference type="SAM" id="Coils"/>
    </source>
</evidence>
<sequence length="350" mass="40218">MDKLKVILSDAKKNILLSESSYDIKLISTKYLGRNGKINLLLQEIKKIDALERKEYGRKINQLKKQIEKLTSEKLTSLTQKEDENETVDVALPGKQYPHGSLHIVTLAIDEISHIFEKIGFIRMSYPEVEWEYFSFDALNMPPDHPARDDFETFFIDSKPHSKYGKMVLTPHTSSGQPREMMRLGQPPIRMINIAKTYRPNWDVSHAPMFHQFEGLCVDKKINISHLKGTISYFAKEFFGAKREIRLRPFHFQFTEPSFEVDITCGVCDGKGFIDDNKTKCKLCKSGWLELGGSGMVHPNVLMAGGIDPDEYTGWAFGFGVERVFMMKEGLNLDDLRILYSGDIRFLEQF</sequence>
<keyword evidence="11 13" id="KW-0030">Aminoacyl-tRNA synthetase</keyword>
<dbReference type="AlphaFoldDB" id="A0A1F7IV26"/>